<gene>
    <name evidence="2" type="ORF">FALBO_16599</name>
</gene>
<dbReference type="OrthoDB" id="4932058at2759"/>
<proteinExistence type="predicted"/>
<keyword evidence="1" id="KW-0732">Signal</keyword>
<name>A0A8H4NSN6_9HYPO</name>
<protein>
    <submittedName>
        <fullName evidence="2">Uncharacterized protein</fullName>
    </submittedName>
</protein>
<dbReference type="EMBL" id="JAADYS010003185">
    <property type="protein sequence ID" value="KAF4449744.1"/>
    <property type="molecule type" value="Genomic_DNA"/>
</dbReference>
<feature type="signal peptide" evidence="1">
    <location>
        <begin position="1"/>
        <end position="22"/>
    </location>
</feature>
<comment type="caution">
    <text evidence="2">The sequence shown here is derived from an EMBL/GenBank/DDBJ whole genome shotgun (WGS) entry which is preliminary data.</text>
</comment>
<reference evidence="2 3" key="1">
    <citation type="submission" date="2020-01" db="EMBL/GenBank/DDBJ databases">
        <title>Identification and distribution of gene clusters putatively required for synthesis of sphingolipid metabolism inhibitors in phylogenetically diverse species of the filamentous fungus Fusarium.</title>
        <authorList>
            <person name="Kim H.-S."/>
            <person name="Busman M."/>
            <person name="Brown D.W."/>
            <person name="Divon H."/>
            <person name="Uhlig S."/>
            <person name="Proctor R.H."/>
        </authorList>
    </citation>
    <scope>NUCLEOTIDE SEQUENCE [LARGE SCALE GENOMIC DNA]</scope>
    <source>
        <strain evidence="2 3">NRRL 20459</strain>
    </source>
</reference>
<keyword evidence="3" id="KW-1185">Reference proteome</keyword>
<evidence type="ECO:0000313" key="3">
    <source>
        <dbReference type="Proteomes" id="UP000554235"/>
    </source>
</evidence>
<sequence>MRLKFTPVLIVAALAIIPPCEANGWEKFFRVLGEPNAFRQIKGGRQKGYPCEANDIRNFNVGNHCKCVSTHIGMCDGHFCHVCDKPTFKQLQDNRCTRGGCTDNDMTCVACKLYYNRVCNCIQHKNCPVSGPMVRDSGESVWIGVVPPNKNYTTFVATFPLAGIKEMVSKKHRRFSDQGFVWAQTQYNPETQALIIDSFRARQHEQANIMRCEVNPKARELLSQEQPPKRIDKLTRIRQDIDLWCAAPQSPSANYRVPEFATLIGDLMSEKHPEICNKLVGGAIIRDNRNITWACASVNPDGPVGKFCSDEFVP</sequence>
<organism evidence="2 3">
    <name type="scientific">Fusarium albosuccineum</name>
    <dbReference type="NCBI Taxonomy" id="1237068"/>
    <lineage>
        <taxon>Eukaryota</taxon>
        <taxon>Fungi</taxon>
        <taxon>Dikarya</taxon>
        <taxon>Ascomycota</taxon>
        <taxon>Pezizomycotina</taxon>
        <taxon>Sordariomycetes</taxon>
        <taxon>Hypocreomycetidae</taxon>
        <taxon>Hypocreales</taxon>
        <taxon>Nectriaceae</taxon>
        <taxon>Fusarium</taxon>
        <taxon>Fusarium decemcellulare species complex</taxon>
    </lineage>
</organism>
<dbReference type="AlphaFoldDB" id="A0A8H4NSN6"/>
<accession>A0A8H4NSN6</accession>
<dbReference type="Proteomes" id="UP000554235">
    <property type="component" value="Unassembled WGS sequence"/>
</dbReference>
<feature type="chain" id="PRO_5034007459" evidence="1">
    <location>
        <begin position="23"/>
        <end position="314"/>
    </location>
</feature>
<evidence type="ECO:0000256" key="1">
    <source>
        <dbReference type="SAM" id="SignalP"/>
    </source>
</evidence>
<evidence type="ECO:0000313" key="2">
    <source>
        <dbReference type="EMBL" id="KAF4449744.1"/>
    </source>
</evidence>